<dbReference type="Proteomes" id="UP001153712">
    <property type="component" value="Chromosome 4"/>
</dbReference>
<name>A0A9N9TVH0_PHYSR</name>
<accession>A0A9N9TVH0</accession>
<gene>
    <name evidence="3" type="ORF">PHYEVI_LOCUS7574</name>
</gene>
<sequence length="139" mass="15681">MDTLKFSLLFVLLLSPQVFANSNILGELTTTDSAFGITSSSITSVLVEWIARIVDTSEASLSFLSFLFPQQSHAETEEVVHEEHAIRPSEMPPLVRDERPMVRETKQENYPKPAEESPFADQVRSLDMLIRAQKRNMGN</sequence>
<keyword evidence="4" id="KW-1185">Reference proteome</keyword>
<feature type="signal peptide" evidence="2">
    <location>
        <begin position="1"/>
        <end position="20"/>
    </location>
</feature>
<reference evidence="3" key="1">
    <citation type="submission" date="2022-01" db="EMBL/GenBank/DDBJ databases">
        <authorList>
            <person name="King R."/>
        </authorList>
    </citation>
    <scope>NUCLEOTIDE SEQUENCE</scope>
</reference>
<protein>
    <submittedName>
        <fullName evidence="3">Uncharacterized protein</fullName>
    </submittedName>
</protein>
<dbReference type="AlphaFoldDB" id="A0A9N9TVH0"/>
<feature type="chain" id="PRO_5040192793" evidence="2">
    <location>
        <begin position="21"/>
        <end position="139"/>
    </location>
</feature>
<evidence type="ECO:0000313" key="4">
    <source>
        <dbReference type="Proteomes" id="UP001153712"/>
    </source>
</evidence>
<dbReference type="EMBL" id="OU900097">
    <property type="protein sequence ID" value="CAG9861231.1"/>
    <property type="molecule type" value="Genomic_DNA"/>
</dbReference>
<feature type="compositionally biased region" description="Basic and acidic residues" evidence="1">
    <location>
        <begin position="95"/>
        <end position="115"/>
    </location>
</feature>
<evidence type="ECO:0000256" key="2">
    <source>
        <dbReference type="SAM" id="SignalP"/>
    </source>
</evidence>
<proteinExistence type="predicted"/>
<evidence type="ECO:0000256" key="1">
    <source>
        <dbReference type="SAM" id="MobiDB-lite"/>
    </source>
</evidence>
<evidence type="ECO:0000313" key="3">
    <source>
        <dbReference type="EMBL" id="CAG9861231.1"/>
    </source>
</evidence>
<organism evidence="3 4">
    <name type="scientific">Phyllotreta striolata</name>
    <name type="common">Striped flea beetle</name>
    <name type="synonym">Crioceris striolata</name>
    <dbReference type="NCBI Taxonomy" id="444603"/>
    <lineage>
        <taxon>Eukaryota</taxon>
        <taxon>Metazoa</taxon>
        <taxon>Ecdysozoa</taxon>
        <taxon>Arthropoda</taxon>
        <taxon>Hexapoda</taxon>
        <taxon>Insecta</taxon>
        <taxon>Pterygota</taxon>
        <taxon>Neoptera</taxon>
        <taxon>Endopterygota</taxon>
        <taxon>Coleoptera</taxon>
        <taxon>Polyphaga</taxon>
        <taxon>Cucujiformia</taxon>
        <taxon>Chrysomeloidea</taxon>
        <taxon>Chrysomelidae</taxon>
        <taxon>Galerucinae</taxon>
        <taxon>Alticini</taxon>
        <taxon>Phyllotreta</taxon>
    </lineage>
</organism>
<feature type="region of interest" description="Disordered" evidence="1">
    <location>
        <begin position="81"/>
        <end position="118"/>
    </location>
</feature>
<keyword evidence="2" id="KW-0732">Signal</keyword>